<sequence length="1048" mass="118062">MAEAGELLQPTAGVYEQLITQNLQDRIDGLEAVGWKAIDAEVGEESAPHVLARYIGEAVGRRLSQLPQKMQVIAANQIMQTLAVSAPDPDEDQAATAIADGPRQLLALTKQEAPGVYAIRPLTPLSETGLITNAPDDPSLGAELRAELATADRIDLLCAFVKWHGIRVLENALRAAKERDVPIRVITTTYIGATDRYALDRLVREFGAEVKVNYEIRSTRLHAKAWLFRRHTGFDTAYVGSSNLSKAALLDGLEWNVRLSSVATPKVLDKFEATFDAYWADAAFETYDPDRDGERLSEALAQAGGTRPAGELKISLSGLEVQPLPHQKDMLERLRVEREIRDRHRNLLVAATGTGKTVMAALDYRSMRNKLGGALPRLLFVAHRKEILRQSLRTYREVLDDASFGELLYNGQEPSDWTHVFASVQSLNLRRLEQLDSEHFDVIVIDEFHHATADTYRRVIGHFRPIELLGLTATPERMDGANVQDRFFNGRIAAELRLWEALENDLLCPFHYFGLPDGTDLTNLAWRSGAYDRDELGNLYTGDDARARLVIKQVKDKIANPAAMRALGFCVTKKHAHFMAQRFREAGFQAEALDSDSAPALRERTLGDLKAGRIQVIFSVDLFNEGLDIPDVDTLLLLRPTKSATVFLQQLGRGLRRTPNKPVLTVLDFIGQHRAEFRFEEQFRALTNLSRNRLVEHIKRDFPQLPSGCQIILEGKSKDLVLENIRTQLNATVKTLVTEVKAYDTPRLADYLRESRREIKELYKSDNSWTSILRRAGVIKDTAPSGESALLKRVHAFLHVDDPDRANAYLRLLADDVTPYEELDPTDQAYARMLFFNLWDNAGGFTTFQQGLESLRYHHVFRDELRQVLSYVIAQADHFPIHLSGSHSHIPLKVHCSYNRSEILAALGVARFGGQMPRSFAQGVQWVEEIQTDVLLITLEKNEKDFSPAVRYRDYAVSPTLFHWESQNSTAANSPTGLRYRQHVQRGSHVLLFMRRYKNNDIGKSQPWMLLGPAAYEEHTGSKPMAITWQLEHELPADVWTHAAIAAS</sequence>
<dbReference type="InterPro" id="IPR014001">
    <property type="entry name" value="Helicase_ATP-bd"/>
</dbReference>
<dbReference type="CDD" id="cd18799">
    <property type="entry name" value="SF2_C_EcoAI-like"/>
    <property type="match status" value="1"/>
</dbReference>
<feature type="domain" description="Helicase C-terminal" evidence="2">
    <location>
        <begin position="550"/>
        <end position="713"/>
    </location>
</feature>
<dbReference type="PROSITE" id="PS51194">
    <property type="entry name" value="HELICASE_CTER"/>
    <property type="match status" value="1"/>
</dbReference>
<dbReference type="PANTHER" id="PTHR47962:SF7">
    <property type="entry name" value="MITOCHONDRIAL ATP-DEPENDENT HELICASE IRC3-RELATED"/>
    <property type="match status" value="1"/>
</dbReference>
<dbReference type="PROSITE" id="PS51192">
    <property type="entry name" value="HELICASE_ATP_BIND_1"/>
    <property type="match status" value="1"/>
</dbReference>
<evidence type="ECO:0000259" key="2">
    <source>
        <dbReference type="PROSITE" id="PS51194"/>
    </source>
</evidence>
<dbReference type="Proteomes" id="UP001333996">
    <property type="component" value="Unassembled WGS sequence"/>
</dbReference>
<dbReference type="Pfam" id="PF11907">
    <property type="entry name" value="DUF3427"/>
    <property type="match status" value="1"/>
</dbReference>
<dbReference type="Pfam" id="PF00271">
    <property type="entry name" value="Helicase_C"/>
    <property type="match status" value="1"/>
</dbReference>
<reference evidence="3" key="1">
    <citation type="submission" date="2024-01" db="EMBL/GenBank/DDBJ databases">
        <title>First draft genome sequence data of TA4-1, the type strain of Gram-positive actinobacterium Streptomyces chiangmaiensis.</title>
        <authorList>
            <person name="Yasawong M."/>
            <person name="Nantapong N."/>
        </authorList>
    </citation>
    <scope>NUCLEOTIDE SEQUENCE</scope>
    <source>
        <strain evidence="3">TA4-1</strain>
    </source>
</reference>
<dbReference type="EMBL" id="JAYWVC010000083">
    <property type="protein sequence ID" value="MED7824759.1"/>
    <property type="molecule type" value="Genomic_DNA"/>
</dbReference>
<dbReference type="Pfam" id="PF13091">
    <property type="entry name" value="PLDc_2"/>
    <property type="match status" value="1"/>
</dbReference>
<evidence type="ECO:0000313" key="3">
    <source>
        <dbReference type="EMBL" id="MED7824759.1"/>
    </source>
</evidence>
<comment type="caution">
    <text evidence="3">The sequence shown here is derived from an EMBL/GenBank/DDBJ whole genome shotgun (WGS) entry which is preliminary data.</text>
</comment>
<accession>A0ABU7FKY0</accession>
<dbReference type="CDD" id="cd18032">
    <property type="entry name" value="DEXHc_RE_I_III_res"/>
    <property type="match status" value="1"/>
</dbReference>
<dbReference type="InterPro" id="IPR025202">
    <property type="entry name" value="PLD-like_dom"/>
</dbReference>
<feature type="domain" description="Helicase ATP-binding" evidence="1">
    <location>
        <begin position="337"/>
        <end position="493"/>
    </location>
</feature>
<dbReference type="PANTHER" id="PTHR47962">
    <property type="entry name" value="ATP-DEPENDENT HELICASE LHR-RELATED-RELATED"/>
    <property type="match status" value="1"/>
</dbReference>
<dbReference type="InterPro" id="IPR027417">
    <property type="entry name" value="P-loop_NTPase"/>
</dbReference>
<dbReference type="SUPFAM" id="SSF56024">
    <property type="entry name" value="Phospholipase D/nuclease"/>
    <property type="match status" value="1"/>
</dbReference>
<dbReference type="Pfam" id="PF04851">
    <property type="entry name" value="ResIII"/>
    <property type="match status" value="1"/>
</dbReference>
<evidence type="ECO:0000259" key="1">
    <source>
        <dbReference type="PROSITE" id="PS51192"/>
    </source>
</evidence>
<dbReference type="CDD" id="cd09203">
    <property type="entry name" value="PLDc_N_DEXD_b1"/>
    <property type="match status" value="1"/>
</dbReference>
<dbReference type="SMART" id="SM00487">
    <property type="entry name" value="DEXDc"/>
    <property type="match status" value="1"/>
</dbReference>
<protein>
    <submittedName>
        <fullName evidence="3">DUF3427 domain-containing protein</fullName>
    </submittedName>
</protein>
<dbReference type="SMART" id="SM00490">
    <property type="entry name" value="HELICc"/>
    <property type="match status" value="1"/>
</dbReference>
<dbReference type="InterPro" id="IPR052511">
    <property type="entry name" value="ATP-dep_Helicase"/>
</dbReference>
<evidence type="ECO:0000313" key="4">
    <source>
        <dbReference type="Proteomes" id="UP001333996"/>
    </source>
</evidence>
<dbReference type="RefSeq" id="WP_329509188.1">
    <property type="nucleotide sequence ID" value="NZ_BAAAYZ010000296.1"/>
</dbReference>
<dbReference type="InterPro" id="IPR021835">
    <property type="entry name" value="DUF3427"/>
</dbReference>
<dbReference type="InterPro" id="IPR001650">
    <property type="entry name" value="Helicase_C-like"/>
</dbReference>
<keyword evidence="4" id="KW-1185">Reference proteome</keyword>
<organism evidence="3 4">
    <name type="scientific">Streptomyces chiangmaiensis</name>
    <dbReference type="NCBI Taxonomy" id="766497"/>
    <lineage>
        <taxon>Bacteria</taxon>
        <taxon>Bacillati</taxon>
        <taxon>Actinomycetota</taxon>
        <taxon>Actinomycetes</taxon>
        <taxon>Kitasatosporales</taxon>
        <taxon>Streptomycetaceae</taxon>
        <taxon>Streptomyces</taxon>
    </lineage>
</organism>
<dbReference type="InterPro" id="IPR006935">
    <property type="entry name" value="Helicase/UvrB_N"/>
</dbReference>
<name>A0ABU7FKY0_9ACTN</name>
<dbReference type="Gene3D" id="3.40.50.300">
    <property type="entry name" value="P-loop containing nucleotide triphosphate hydrolases"/>
    <property type="match status" value="2"/>
</dbReference>
<gene>
    <name evidence="3" type="ORF">VXC91_22900</name>
</gene>
<dbReference type="SUPFAM" id="SSF52540">
    <property type="entry name" value="P-loop containing nucleoside triphosphate hydrolases"/>
    <property type="match status" value="1"/>
</dbReference>
<proteinExistence type="predicted"/>
<dbReference type="Gene3D" id="3.30.870.10">
    <property type="entry name" value="Endonuclease Chain A"/>
    <property type="match status" value="1"/>
</dbReference>